<evidence type="ECO:0000313" key="16">
    <source>
        <dbReference type="Proteomes" id="UP000682739"/>
    </source>
</evidence>
<protein>
    <submittedName>
        <fullName evidence="15">TonB-dependent receptor</fullName>
    </submittedName>
</protein>
<evidence type="ECO:0000256" key="8">
    <source>
        <dbReference type="ARBA" id="ARBA00023136"/>
    </source>
</evidence>
<keyword evidence="15" id="KW-0675">Receptor</keyword>
<dbReference type="InterPro" id="IPR036942">
    <property type="entry name" value="Beta-barrel_TonB_sf"/>
</dbReference>
<keyword evidence="6" id="KW-0406">Ion transport</keyword>
<dbReference type="InterPro" id="IPR039426">
    <property type="entry name" value="TonB-dep_rcpt-like"/>
</dbReference>
<comment type="similarity">
    <text evidence="10 11">Belongs to the TonB-dependent receptor family.</text>
</comment>
<evidence type="ECO:0000256" key="3">
    <source>
        <dbReference type="ARBA" id="ARBA00022452"/>
    </source>
</evidence>
<dbReference type="RefSeq" id="WP_208831895.1">
    <property type="nucleotide sequence ID" value="NZ_CP072110.1"/>
</dbReference>
<dbReference type="GO" id="GO:0006811">
    <property type="term" value="P:monoatomic ion transport"/>
    <property type="evidence" value="ECO:0007669"/>
    <property type="project" value="UniProtKB-KW"/>
</dbReference>
<dbReference type="KEGG" id="psym:J1N51_14190"/>
<keyword evidence="9 10" id="KW-0998">Cell outer membrane</keyword>
<dbReference type="CDD" id="cd01347">
    <property type="entry name" value="ligand_gated_channel"/>
    <property type="match status" value="1"/>
</dbReference>
<name>A0A975HI46_9GAMM</name>
<dbReference type="Pfam" id="PF00593">
    <property type="entry name" value="TonB_dep_Rec_b-barrel"/>
    <property type="match status" value="1"/>
</dbReference>
<evidence type="ECO:0000256" key="10">
    <source>
        <dbReference type="PROSITE-ProRule" id="PRU01360"/>
    </source>
</evidence>
<dbReference type="InterPro" id="IPR012910">
    <property type="entry name" value="Plug_dom"/>
</dbReference>
<keyword evidence="5 12" id="KW-0732">Signal</keyword>
<evidence type="ECO:0000256" key="9">
    <source>
        <dbReference type="ARBA" id="ARBA00023237"/>
    </source>
</evidence>
<dbReference type="GO" id="GO:0015889">
    <property type="term" value="P:cobalamin transport"/>
    <property type="evidence" value="ECO:0007669"/>
    <property type="project" value="TreeGrafter"/>
</dbReference>
<keyword evidence="8 10" id="KW-0472">Membrane</keyword>
<organism evidence="15 16">
    <name type="scientific">Psychrosphaera ytuae</name>
    <dbReference type="NCBI Taxonomy" id="2820710"/>
    <lineage>
        <taxon>Bacteria</taxon>
        <taxon>Pseudomonadati</taxon>
        <taxon>Pseudomonadota</taxon>
        <taxon>Gammaproteobacteria</taxon>
        <taxon>Alteromonadales</taxon>
        <taxon>Pseudoalteromonadaceae</taxon>
        <taxon>Psychrosphaera</taxon>
    </lineage>
</organism>
<evidence type="ECO:0000259" key="13">
    <source>
        <dbReference type="Pfam" id="PF00593"/>
    </source>
</evidence>
<dbReference type="PROSITE" id="PS52016">
    <property type="entry name" value="TONB_DEPENDENT_REC_3"/>
    <property type="match status" value="1"/>
</dbReference>
<dbReference type="GO" id="GO:0009279">
    <property type="term" value="C:cell outer membrane"/>
    <property type="evidence" value="ECO:0007669"/>
    <property type="project" value="UniProtKB-SubCell"/>
</dbReference>
<feature type="domain" description="TonB-dependent receptor-like beta-barrel" evidence="13">
    <location>
        <begin position="219"/>
        <end position="589"/>
    </location>
</feature>
<accession>A0A975HI46</accession>
<dbReference type="Gene3D" id="2.40.170.20">
    <property type="entry name" value="TonB-dependent receptor, beta-barrel domain"/>
    <property type="match status" value="1"/>
</dbReference>
<evidence type="ECO:0000256" key="12">
    <source>
        <dbReference type="SAM" id="SignalP"/>
    </source>
</evidence>
<dbReference type="PANTHER" id="PTHR30069:SF53">
    <property type="entry name" value="COLICIN I RECEPTOR-RELATED"/>
    <property type="match status" value="1"/>
</dbReference>
<dbReference type="Proteomes" id="UP000682739">
    <property type="component" value="Chromosome"/>
</dbReference>
<evidence type="ECO:0000256" key="2">
    <source>
        <dbReference type="ARBA" id="ARBA00022448"/>
    </source>
</evidence>
<dbReference type="Pfam" id="PF07715">
    <property type="entry name" value="Plug"/>
    <property type="match status" value="1"/>
</dbReference>
<keyword evidence="3 10" id="KW-1134">Transmembrane beta strand</keyword>
<dbReference type="Gene3D" id="2.170.130.10">
    <property type="entry name" value="TonB-dependent receptor, plug domain"/>
    <property type="match status" value="1"/>
</dbReference>
<dbReference type="SUPFAM" id="SSF56935">
    <property type="entry name" value="Porins"/>
    <property type="match status" value="1"/>
</dbReference>
<evidence type="ECO:0000256" key="1">
    <source>
        <dbReference type="ARBA" id="ARBA00004571"/>
    </source>
</evidence>
<evidence type="ECO:0000256" key="11">
    <source>
        <dbReference type="RuleBase" id="RU003357"/>
    </source>
</evidence>
<dbReference type="PANTHER" id="PTHR30069">
    <property type="entry name" value="TONB-DEPENDENT OUTER MEMBRANE RECEPTOR"/>
    <property type="match status" value="1"/>
</dbReference>
<gene>
    <name evidence="15" type="ORF">J1N51_14190</name>
</gene>
<keyword evidence="4 10" id="KW-0812">Transmembrane</keyword>
<dbReference type="EMBL" id="CP072110">
    <property type="protein sequence ID" value="QTH63840.1"/>
    <property type="molecule type" value="Genomic_DNA"/>
</dbReference>
<feature type="signal peptide" evidence="12">
    <location>
        <begin position="1"/>
        <end position="24"/>
    </location>
</feature>
<evidence type="ECO:0000256" key="6">
    <source>
        <dbReference type="ARBA" id="ARBA00023065"/>
    </source>
</evidence>
<reference evidence="15" key="1">
    <citation type="submission" date="2021-03" db="EMBL/GenBank/DDBJ databases">
        <title>Description of Psychrosphaera ytuae sp. nov. isolated from deep sea sediment of South China Sea.</title>
        <authorList>
            <person name="Zhang J."/>
            <person name="Xu X.-D."/>
        </authorList>
    </citation>
    <scope>NUCLEOTIDE SEQUENCE</scope>
    <source>
        <strain evidence="15">MTZ26</strain>
    </source>
</reference>
<dbReference type="InterPro" id="IPR000531">
    <property type="entry name" value="Beta-barrel_TonB"/>
</dbReference>
<dbReference type="AlphaFoldDB" id="A0A975HI46"/>
<proteinExistence type="inferred from homology"/>
<feature type="domain" description="TonB-dependent receptor plug" evidence="14">
    <location>
        <begin position="59"/>
        <end position="159"/>
    </location>
</feature>
<feature type="chain" id="PRO_5036742003" evidence="12">
    <location>
        <begin position="25"/>
        <end position="617"/>
    </location>
</feature>
<evidence type="ECO:0000256" key="5">
    <source>
        <dbReference type="ARBA" id="ARBA00022729"/>
    </source>
</evidence>
<evidence type="ECO:0000256" key="7">
    <source>
        <dbReference type="ARBA" id="ARBA00023077"/>
    </source>
</evidence>
<evidence type="ECO:0000256" key="4">
    <source>
        <dbReference type="ARBA" id="ARBA00022692"/>
    </source>
</evidence>
<dbReference type="InterPro" id="IPR037066">
    <property type="entry name" value="Plug_dom_sf"/>
</dbReference>
<keyword evidence="7 11" id="KW-0798">TonB box</keyword>
<evidence type="ECO:0000259" key="14">
    <source>
        <dbReference type="Pfam" id="PF07715"/>
    </source>
</evidence>
<sequence>MKPTKITAAIAVCFAAQAAANSQASDNIVNLTSPTATELEVISITANRHVNEVYPSIANQTVITASDIQALNASSLGEVLATIAGFDLSSNGGRGQTASVFLRGNNAGHTLFLLNGVKLSSATLGLTDFQKVSVANIERIEIVKGPRAALWGSEAIGGVVNIITKSGENGTEIGAKIASFNTQQLTLSTRVEHGEGQTNILLDHERSDGYHVLEFAAPDDDGFRYNSLSVNGQQTLSSSLSLNWLLNFDRGQNDYDSAFGGADQSKHNNQQLALGADYAIGAQVVSVDLSRMVEDTTTYDTVSTFASRLITQREGLTITDAIELDGNLDLFVGAEIGKETVSGDQNFAKTERDTSALFVQSTYVVGQAQFEGAARYDDIDGVDSELTYNLGIGYAVDKNVNVTVNLGTGFKVPTFNDLYWPTDLYSMGNPNLESERSKNLEVAAYVQQDNANLKVSLFRNAIENLIEWTPNANFVYQPNNVDSATIKGFEVEFGLNLERSHHHINASFIIPTNDLTGETLTLRAKRRVNYVFGFDINEHWSTTTHVSYVSEREQKAWDGNINKIGSYVQFDLNGHYQLNTNTRFSFGVKDAFEQQEPSAWGYLVPGRRLELQAKYLF</sequence>
<keyword evidence="16" id="KW-1185">Reference proteome</keyword>
<evidence type="ECO:0000313" key="15">
    <source>
        <dbReference type="EMBL" id="QTH63840.1"/>
    </source>
</evidence>
<keyword evidence="2 10" id="KW-0813">Transport</keyword>
<comment type="subcellular location">
    <subcellularLocation>
        <location evidence="1 10">Cell outer membrane</location>
        <topology evidence="1 10">Multi-pass membrane protein</topology>
    </subcellularLocation>
</comment>